<evidence type="ECO:0000313" key="2">
    <source>
        <dbReference type="Proteomes" id="UP000588068"/>
    </source>
</evidence>
<dbReference type="AlphaFoldDB" id="A0A841HM89"/>
<gene>
    <name evidence="1" type="ORF">HNQ60_002867</name>
</gene>
<dbReference type="RefSeq" id="WP_184332851.1">
    <property type="nucleotide sequence ID" value="NZ_JACHHZ010000003.1"/>
</dbReference>
<protein>
    <submittedName>
        <fullName evidence="1">Uncharacterized protein</fullName>
    </submittedName>
</protein>
<comment type="caution">
    <text evidence="1">The sequence shown here is derived from an EMBL/GenBank/DDBJ whole genome shotgun (WGS) entry which is preliminary data.</text>
</comment>
<dbReference type="Proteomes" id="UP000588068">
    <property type="component" value="Unassembled WGS sequence"/>
</dbReference>
<sequence length="113" mass="12465">MNLATRLSTTDAADLPSVLASWYAEQSSVRRLRATEESSSIVVHISLEPTSDGDDALPVWFANNGRWASDLTALTRRNVQLKLVVADPFDELDADSSGDVIAELSWREPWAFT</sequence>
<accession>A0A841HM89</accession>
<evidence type="ECO:0000313" key="1">
    <source>
        <dbReference type="EMBL" id="MBB6093986.1"/>
    </source>
</evidence>
<dbReference type="EMBL" id="JACHHZ010000003">
    <property type="protein sequence ID" value="MBB6093986.1"/>
    <property type="molecule type" value="Genomic_DNA"/>
</dbReference>
<reference evidence="1 2" key="1">
    <citation type="submission" date="2020-08" db="EMBL/GenBank/DDBJ databases">
        <title>Genomic Encyclopedia of Type Strains, Phase IV (KMG-IV): sequencing the most valuable type-strain genomes for metagenomic binning, comparative biology and taxonomic classification.</title>
        <authorList>
            <person name="Goeker M."/>
        </authorList>
    </citation>
    <scope>NUCLEOTIDE SEQUENCE [LARGE SCALE GENOMIC DNA]</scope>
    <source>
        <strain evidence="1 2">DSM 26723</strain>
    </source>
</reference>
<organism evidence="1 2">
    <name type="scientific">Povalibacter uvarum</name>
    <dbReference type="NCBI Taxonomy" id="732238"/>
    <lineage>
        <taxon>Bacteria</taxon>
        <taxon>Pseudomonadati</taxon>
        <taxon>Pseudomonadota</taxon>
        <taxon>Gammaproteobacteria</taxon>
        <taxon>Steroidobacterales</taxon>
        <taxon>Steroidobacteraceae</taxon>
        <taxon>Povalibacter</taxon>
    </lineage>
</organism>
<proteinExistence type="predicted"/>
<name>A0A841HM89_9GAMM</name>
<keyword evidence="2" id="KW-1185">Reference proteome</keyword>